<organism evidence="1 2">
    <name type="scientific">Penicillium subrubescens</name>
    <dbReference type="NCBI Taxonomy" id="1316194"/>
    <lineage>
        <taxon>Eukaryota</taxon>
        <taxon>Fungi</taxon>
        <taxon>Dikarya</taxon>
        <taxon>Ascomycota</taxon>
        <taxon>Pezizomycotina</taxon>
        <taxon>Eurotiomycetes</taxon>
        <taxon>Eurotiomycetidae</taxon>
        <taxon>Eurotiales</taxon>
        <taxon>Aspergillaceae</taxon>
        <taxon>Penicillium</taxon>
    </lineage>
</organism>
<dbReference type="Proteomes" id="UP000186955">
    <property type="component" value="Unassembled WGS sequence"/>
</dbReference>
<sequence>MRGIMSFEVITTREAAPTPRNPARMRFSSQVAGQMTPKAFEVSKATCTPRNAAFELSALKLPWYAVVAVTRVSLVATDEACEFFKIVP</sequence>
<proteinExistence type="predicted"/>
<comment type="caution">
    <text evidence="1">The sequence shown here is derived from an EMBL/GenBank/DDBJ whole genome shotgun (WGS) entry which is preliminary data.</text>
</comment>
<dbReference type="EMBL" id="MNBE01000633">
    <property type="protein sequence ID" value="OKP01799.1"/>
    <property type="molecule type" value="Genomic_DNA"/>
</dbReference>
<keyword evidence="2" id="KW-1185">Reference proteome</keyword>
<name>A0A1Q5TNJ2_9EURO</name>
<gene>
    <name evidence="1" type="ORF">PENSUB_7241</name>
</gene>
<evidence type="ECO:0000313" key="2">
    <source>
        <dbReference type="Proteomes" id="UP000186955"/>
    </source>
</evidence>
<protein>
    <submittedName>
        <fullName evidence="1">Uncharacterized protein</fullName>
    </submittedName>
</protein>
<accession>A0A1Q5TNJ2</accession>
<dbReference type="AlphaFoldDB" id="A0A1Q5TNJ2"/>
<reference evidence="1 2" key="1">
    <citation type="submission" date="2016-10" db="EMBL/GenBank/DDBJ databases">
        <title>Genome sequence of the ascomycete fungus Penicillium subrubescens.</title>
        <authorList>
            <person name="De Vries R.P."/>
            <person name="Peng M."/>
            <person name="Dilokpimol A."/>
            <person name="Hilden K."/>
            <person name="Makela M.R."/>
            <person name="Grigoriev I."/>
            <person name="Riley R."/>
            <person name="Granchi Z."/>
        </authorList>
    </citation>
    <scope>NUCLEOTIDE SEQUENCE [LARGE SCALE GENOMIC DNA]</scope>
    <source>
        <strain evidence="1 2">CBS 132785</strain>
    </source>
</reference>
<evidence type="ECO:0000313" key="1">
    <source>
        <dbReference type="EMBL" id="OKP01799.1"/>
    </source>
</evidence>